<name>A0A8X6FK94_TRICU</name>
<evidence type="ECO:0000313" key="7">
    <source>
        <dbReference type="Proteomes" id="UP000887116"/>
    </source>
</evidence>
<evidence type="ECO:0000313" key="6">
    <source>
        <dbReference type="EMBL" id="GFQ82522.1"/>
    </source>
</evidence>
<dbReference type="InterPro" id="IPR028002">
    <property type="entry name" value="Myb_DNA-bind_5"/>
</dbReference>
<feature type="region of interest" description="Disordered" evidence="4">
    <location>
        <begin position="80"/>
        <end position="99"/>
    </location>
</feature>
<comment type="subunit">
    <text evidence="1">Self-associates forming complexes of several hundred monomers.</text>
</comment>
<protein>
    <recommendedName>
        <fullName evidence="2">Regulatory protein zeste</fullName>
    </recommendedName>
</protein>
<evidence type="ECO:0000256" key="1">
    <source>
        <dbReference type="ARBA" id="ARBA00011764"/>
    </source>
</evidence>
<dbReference type="OrthoDB" id="6504371at2759"/>
<dbReference type="Proteomes" id="UP000887116">
    <property type="component" value="Unassembled WGS sequence"/>
</dbReference>
<dbReference type="AlphaFoldDB" id="A0A8X6FK94"/>
<evidence type="ECO:0000259" key="5">
    <source>
        <dbReference type="Pfam" id="PF13873"/>
    </source>
</evidence>
<evidence type="ECO:0000256" key="2">
    <source>
        <dbReference type="ARBA" id="ARBA00016807"/>
    </source>
</evidence>
<dbReference type="EMBL" id="BMAO01012591">
    <property type="protein sequence ID" value="GFQ82522.1"/>
    <property type="molecule type" value="Genomic_DNA"/>
</dbReference>
<comment type="caution">
    <text evidence="6">The sequence shown here is derived from an EMBL/GenBank/DDBJ whole genome shotgun (WGS) entry which is preliminary data.</text>
</comment>
<dbReference type="Pfam" id="PF13873">
    <property type="entry name" value="Myb_DNA-bind_5"/>
    <property type="match status" value="1"/>
</dbReference>
<proteinExistence type="predicted"/>
<feature type="compositionally biased region" description="Basic and acidic residues" evidence="4">
    <location>
        <begin position="85"/>
        <end position="99"/>
    </location>
</feature>
<accession>A0A8X6FK94</accession>
<organism evidence="6 7">
    <name type="scientific">Trichonephila clavata</name>
    <name type="common">Joro spider</name>
    <name type="synonym">Nephila clavata</name>
    <dbReference type="NCBI Taxonomy" id="2740835"/>
    <lineage>
        <taxon>Eukaryota</taxon>
        <taxon>Metazoa</taxon>
        <taxon>Ecdysozoa</taxon>
        <taxon>Arthropoda</taxon>
        <taxon>Chelicerata</taxon>
        <taxon>Arachnida</taxon>
        <taxon>Araneae</taxon>
        <taxon>Araneomorphae</taxon>
        <taxon>Entelegynae</taxon>
        <taxon>Araneoidea</taxon>
        <taxon>Nephilidae</taxon>
        <taxon>Trichonephila</taxon>
    </lineage>
</organism>
<comment type="function">
    <text evidence="3">Involved in transvection phenomena (= synapsis-dependent gene expression), where the synaptic pairing of chromosomes carrying genes with which zeste interacts influences the expression of these genes. Zeste binds to DNA and stimulates transcription from a nearby promoter.</text>
</comment>
<keyword evidence="7" id="KW-1185">Reference proteome</keyword>
<evidence type="ECO:0000256" key="3">
    <source>
        <dbReference type="ARBA" id="ARBA00025466"/>
    </source>
</evidence>
<sequence>MNLSKIYFTQFEKELVLELMKPHLHIIECKETNAVSSLKKSEAYTEIARQFNDTDGVVNPRTPQQIRQCYLNLKKRMSKKSGILRQERRRTGGGEVPKEAELTDFEMRFLEEPILTLPLYTPFDSDSTEIEISKSPYTPSTSNSASLIPPVSLQSTDKITEYDCSSDPSNAGMDTPKPTPKIVRPLKETLSMFRKRGKKATAPSAAARAAACIEDEHREKIRDNNISLAKPAGQRELISKLGVTSSFSSSNCCTKASIWGSAGGSGSSTIVH</sequence>
<reference evidence="6" key="1">
    <citation type="submission" date="2020-07" db="EMBL/GenBank/DDBJ databases">
        <title>Multicomponent nature underlies the extraordinary mechanical properties of spider dragline silk.</title>
        <authorList>
            <person name="Kono N."/>
            <person name="Nakamura H."/>
            <person name="Mori M."/>
            <person name="Yoshida Y."/>
            <person name="Ohtoshi R."/>
            <person name="Malay A.D."/>
            <person name="Moran D.A.P."/>
            <person name="Tomita M."/>
            <person name="Numata K."/>
            <person name="Arakawa K."/>
        </authorList>
    </citation>
    <scope>NUCLEOTIDE SEQUENCE</scope>
</reference>
<evidence type="ECO:0000256" key="4">
    <source>
        <dbReference type="SAM" id="MobiDB-lite"/>
    </source>
</evidence>
<feature type="domain" description="Myb/SANT-like DNA-binding" evidence="5">
    <location>
        <begin position="7"/>
        <end position="80"/>
    </location>
</feature>
<gene>
    <name evidence="6" type="primary">AVEN_151143_1</name>
    <name evidence="6" type="ORF">TNCT_687501</name>
</gene>